<name>A0ABQ6QVD5_9BACT</name>
<accession>A0ABQ6QVD5</accession>
<feature type="region of interest" description="Disordered" evidence="1">
    <location>
        <begin position="87"/>
        <end position="111"/>
    </location>
</feature>
<proteinExistence type="predicted"/>
<gene>
    <name evidence="2" type="ORF">ASNO1_42480</name>
</gene>
<sequence>MHEAPVEDGRGRQQRQLVDVQRHTAATQSEVAGCVQQDPGGQTVPGDTRDVADLLERYVATVKAQHHGKAGGATIDIGGLADFRNALGPRSSGQAAQRGKTVHHGGRGIRG</sequence>
<reference evidence="2 3" key="1">
    <citation type="journal article" date="2024" name="Arch. Microbiol.">
        <title>Corallococcus caeni sp. nov., a novel myxobacterium isolated from activated sludge.</title>
        <authorList>
            <person name="Tomita S."/>
            <person name="Nakai R."/>
            <person name="Kuroda K."/>
            <person name="Kurashita H."/>
            <person name="Hatamoto M."/>
            <person name="Yamaguchi T."/>
            <person name="Narihiro T."/>
        </authorList>
    </citation>
    <scope>NUCLEOTIDE SEQUENCE [LARGE SCALE GENOMIC DNA]</scope>
    <source>
        <strain evidence="2 3">NO1</strain>
    </source>
</reference>
<evidence type="ECO:0000313" key="3">
    <source>
        <dbReference type="Proteomes" id="UP001342631"/>
    </source>
</evidence>
<protein>
    <submittedName>
        <fullName evidence="2">Uncharacterized protein</fullName>
    </submittedName>
</protein>
<feature type="compositionally biased region" description="Basic and acidic residues" evidence="1">
    <location>
        <begin position="1"/>
        <end position="11"/>
    </location>
</feature>
<dbReference type="EMBL" id="BTTX01000004">
    <property type="protein sequence ID" value="GMU07995.1"/>
    <property type="molecule type" value="Genomic_DNA"/>
</dbReference>
<feature type="region of interest" description="Disordered" evidence="1">
    <location>
        <begin position="1"/>
        <end position="46"/>
    </location>
</feature>
<organism evidence="2 3">
    <name type="scientific">Corallococcus caeni</name>
    <dbReference type="NCBI Taxonomy" id="3082388"/>
    <lineage>
        <taxon>Bacteria</taxon>
        <taxon>Pseudomonadati</taxon>
        <taxon>Myxococcota</taxon>
        <taxon>Myxococcia</taxon>
        <taxon>Myxococcales</taxon>
        <taxon>Cystobacterineae</taxon>
        <taxon>Myxococcaceae</taxon>
        <taxon>Corallococcus</taxon>
    </lineage>
</organism>
<feature type="compositionally biased region" description="Basic residues" evidence="1">
    <location>
        <begin position="100"/>
        <end position="111"/>
    </location>
</feature>
<keyword evidence="3" id="KW-1185">Reference proteome</keyword>
<comment type="caution">
    <text evidence="2">The sequence shown here is derived from an EMBL/GenBank/DDBJ whole genome shotgun (WGS) entry which is preliminary data.</text>
</comment>
<dbReference type="Proteomes" id="UP001342631">
    <property type="component" value="Unassembled WGS sequence"/>
</dbReference>
<evidence type="ECO:0000313" key="2">
    <source>
        <dbReference type="EMBL" id="GMU07995.1"/>
    </source>
</evidence>
<evidence type="ECO:0000256" key="1">
    <source>
        <dbReference type="SAM" id="MobiDB-lite"/>
    </source>
</evidence>